<dbReference type="Gene3D" id="3.40.1440.10">
    <property type="entry name" value="GIY-YIG endonuclease"/>
    <property type="match status" value="1"/>
</dbReference>
<evidence type="ECO:0000313" key="7">
    <source>
        <dbReference type="Proteomes" id="UP000037460"/>
    </source>
</evidence>
<accession>A0A0M0JTM7</accession>
<dbReference type="SUPFAM" id="SSF48403">
    <property type="entry name" value="Ankyrin repeat"/>
    <property type="match status" value="1"/>
</dbReference>
<evidence type="ECO:0000256" key="2">
    <source>
        <dbReference type="ARBA" id="ARBA00023043"/>
    </source>
</evidence>
<dbReference type="SMART" id="SM00465">
    <property type="entry name" value="GIYc"/>
    <property type="match status" value="1"/>
</dbReference>
<feature type="repeat" description="ANK" evidence="3">
    <location>
        <begin position="264"/>
        <end position="296"/>
    </location>
</feature>
<dbReference type="InterPro" id="IPR002110">
    <property type="entry name" value="Ankyrin_rpt"/>
</dbReference>
<dbReference type="OrthoDB" id="195446at2759"/>
<dbReference type="InterPro" id="IPR036770">
    <property type="entry name" value="Ankyrin_rpt-contain_sf"/>
</dbReference>
<reference evidence="7" key="1">
    <citation type="journal article" date="2015" name="PLoS Genet.">
        <title>Genome Sequence and Transcriptome Analyses of Chrysochromulina tobin: Metabolic Tools for Enhanced Algal Fitness in the Prominent Order Prymnesiales (Haptophyceae).</title>
        <authorList>
            <person name="Hovde B.T."/>
            <person name="Deodato C.R."/>
            <person name="Hunsperger H.M."/>
            <person name="Ryken S.A."/>
            <person name="Yost W."/>
            <person name="Jha R.K."/>
            <person name="Patterson J."/>
            <person name="Monnat R.J. Jr."/>
            <person name="Barlow S.B."/>
            <person name="Starkenburg S.R."/>
            <person name="Cattolico R.A."/>
        </authorList>
    </citation>
    <scope>NUCLEOTIDE SEQUENCE</scope>
    <source>
        <strain evidence="7">CCMP291</strain>
    </source>
</reference>
<sequence>MSDKERKEYLAELKRRREEKTKESKPLRFAGSTIATKDDKKKGEKEKPAAVGSVGTGFVYALTCPQGKKYVGKTMRTLTQRTGSGPIDGCKLIREAIKKNGGLHAFKTEVLVCCLSGSLEANERLYIESLQTIYPKGYNERPDGDDTYVEENKVTKKTSSMMGSNKGTANPAESPGVAFGSVATGAGVQFCTANPTRGKEFLDAAMGGRVEDLAAMFLVNETIIHFRGTGLGQTALHWAAAKGHTKAVKWLLDNGAIIDAKNGNSSTPLHAAAAAGHSEAVLYLLERGASVTERDDDGKSVPIISPVEKVIAEGLVSLAIAEDVMGAEPQKEVKEVAADKQAEKTINKQPEIQANKPAEKQPTKNSELEVQLGKVERKLRLDRLYASRPPKIRPRVYS</sequence>
<dbReference type="PANTHER" id="PTHR24201">
    <property type="entry name" value="ANK_REP_REGION DOMAIN-CONTAINING PROTEIN"/>
    <property type="match status" value="1"/>
</dbReference>
<dbReference type="Gene3D" id="1.25.40.20">
    <property type="entry name" value="Ankyrin repeat-containing domain"/>
    <property type="match status" value="1"/>
</dbReference>
<comment type="caution">
    <text evidence="6">The sequence shown here is derived from an EMBL/GenBank/DDBJ whole genome shotgun (WGS) entry which is preliminary data.</text>
</comment>
<feature type="domain" description="GIY-YIG" evidence="5">
    <location>
        <begin position="56"/>
        <end position="144"/>
    </location>
</feature>
<keyword evidence="7" id="KW-1185">Reference proteome</keyword>
<dbReference type="AlphaFoldDB" id="A0A0M0JTM7"/>
<dbReference type="PRINTS" id="PR01415">
    <property type="entry name" value="ANKYRIN"/>
</dbReference>
<feature type="region of interest" description="Disordered" evidence="4">
    <location>
        <begin position="338"/>
        <end position="371"/>
    </location>
</feature>
<gene>
    <name evidence="6" type="ORF">Ctob_014476</name>
</gene>
<feature type="region of interest" description="Disordered" evidence="4">
    <location>
        <begin position="16"/>
        <end position="48"/>
    </location>
</feature>
<evidence type="ECO:0000259" key="5">
    <source>
        <dbReference type="SMART" id="SM00465"/>
    </source>
</evidence>
<name>A0A0M0JTM7_9EUKA</name>
<feature type="compositionally biased region" description="Basic and acidic residues" evidence="4">
    <location>
        <begin position="36"/>
        <end position="48"/>
    </location>
</feature>
<dbReference type="InterPro" id="IPR035901">
    <property type="entry name" value="GIY-YIG_endonuc_sf"/>
</dbReference>
<dbReference type="SMART" id="SM00248">
    <property type="entry name" value="ANK"/>
    <property type="match status" value="2"/>
</dbReference>
<dbReference type="InterPro" id="IPR000305">
    <property type="entry name" value="GIY-YIG_endonuc"/>
</dbReference>
<evidence type="ECO:0000256" key="1">
    <source>
        <dbReference type="ARBA" id="ARBA00022737"/>
    </source>
</evidence>
<evidence type="ECO:0000256" key="4">
    <source>
        <dbReference type="SAM" id="MobiDB-lite"/>
    </source>
</evidence>
<keyword evidence="1" id="KW-0677">Repeat</keyword>
<dbReference type="PROSITE" id="PS50297">
    <property type="entry name" value="ANK_REP_REGION"/>
    <property type="match status" value="2"/>
</dbReference>
<dbReference type="Proteomes" id="UP000037460">
    <property type="component" value="Unassembled WGS sequence"/>
</dbReference>
<evidence type="ECO:0000256" key="3">
    <source>
        <dbReference type="PROSITE-ProRule" id="PRU00023"/>
    </source>
</evidence>
<evidence type="ECO:0000313" key="6">
    <source>
        <dbReference type="EMBL" id="KOO29919.1"/>
    </source>
</evidence>
<proteinExistence type="predicted"/>
<protein>
    <recommendedName>
        <fullName evidence="5">GIY-YIG domain-containing protein</fullName>
    </recommendedName>
</protein>
<dbReference type="InterPro" id="IPR050776">
    <property type="entry name" value="Ank_Repeat/CDKN_Inhibitor"/>
</dbReference>
<feature type="compositionally biased region" description="Basic and acidic residues" evidence="4">
    <location>
        <begin position="16"/>
        <end position="26"/>
    </location>
</feature>
<feature type="repeat" description="ANK" evidence="3">
    <location>
        <begin position="231"/>
        <end position="263"/>
    </location>
</feature>
<dbReference type="PROSITE" id="PS50088">
    <property type="entry name" value="ANK_REPEAT"/>
    <property type="match status" value="2"/>
</dbReference>
<organism evidence="6 7">
    <name type="scientific">Chrysochromulina tobinii</name>
    <dbReference type="NCBI Taxonomy" id="1460289"/>
    <lineage>
        <taxon>Eukaryota</taxon>
        <taxon>Haptista</taxon>
        <taxon>Haptophyta</taxon>
        <taxon>Prymnesiophyceae</taxon>
        <taxon>Prymnesiales</taxon>
        <taxon>Chrysochromulinaceae</taxon>
        <taxon>Chrysochromulina</taxon>
    </lineage>
</organism>
<dbReference type="Pfam" id="PF12796">
    <property type="entry name" value="Ank_2"/>
    <property type="match status" value="1"/>
</dbReference>
<dbReference type="EMBL" id="JWZX01002330">
    <property type="protein sequence ID" value="KOO29919.1"/>
    <property type="molecule type" value="Genomic_DNA"/>
</dbReference>
<keyword evidence="2 3" id="KW-0040">ANK repeat</keyword>